<dbReference type="Gramene" id="QL09p035971:mrna">
    <property type="protein sequence ID" value="QL09p035971:mrna"/>
    <property type="gene ID" value="QL09p035971"/>
</dbReference>
<evidence type="ECO:0000313" key="3">
    <source>
        <dbReference type="Proteomes" id="UP000594261"/>
    </source>
</evidence>
<evidence type="ECO:0000313" key="2">
    <source>
        <dbReference type="EnsemblPlants" id="QL09p035971:mrna"/>
    </source>
</evidence>
<dbReference type="AlphaFoldDB" id="A0A7N2MK19"/>
<evidence type="ECO:0000259" key="1">
    <source>
        <dbReference type="Pfam" id="PF14392"/>
    </source>
</evidence>
<reference evidence="2 3" key="1">
    <citation type="journal article" date="2016" name="G3 (Bethesda)">
        <title>First Draft Assembly and Annotation of the Genome of a California Endemic Oak Quercus lobata Nee (Fagaceae).</title>
        <authorList>
            <person name="Sork V.L."/>
            <person name="Fitz-Gibbon S.T."/>
            <person name="Puiu D."/>
            <person name="Crepeau M."/>
            <person name="Gugger P.F."/>
            <person name="Sherman R."/>
            <person name="Stevens K."/>
            <person name="Langley C.H."/>
            <person name="Pellegrini M."/>
            <person name="Salzberg S.L."/>
        </authorList>
    </citation>
    <scope>NUCLEOTIDE SEQUENCE [LARGE SCALE GENOMIC DNA]</scope>
    <source>
        <strain evidence="2 3">cv. SW786</strain>
    </source>
</reference>
<sequence>MSWNNLSLSDKERSGFVLLEDHRRGEFFIVAKFFTSQFLQMEAVASTFWQLWRMTNGDALVHELAFNKVPFWVQVHDIPTSFLTRKVAENLCEIVGDIQRSNGAVDEDGGSFFRVRVMLDITLSLCRGRVITLPSGEKRWIRFKYERLPSLCYWCGCLNHDDRDCELWVQSNGTLTLDQQQFGPFQRASPYKSSGKDVIYVPNYYEKKAIRLQAQSRDEGSSHNVVHIQLGTTTPANTEPTVAEKGEEELQTVEAVTEVIVQRSLGKETETVGAINDNYSMRKNKEVIMTNVRCNDSDFLSKKDEFDMVFN</sequence>
<dbReference type="PANTHER" id="PTHR31286">
    <property type="entry name" value="GLYCINE-RICH CELL WALL STRUCTURAL PROTEIN 1.8-LIKE"/>
    <property type="match status" value="1"/>
</dbReference>
<accession>A0A7N2MK19</accession>
<dbReference type="PANTHER" id="PTHR31286:SF167">
    <property type="entry name" value="OS09G0268800 PROTEIN"/>
    <property type="match status" value="1"/>
</dbReference>
<organism evidence="2 3">
    <name type="scientific">Quercus lobata</name>
    <name type="common">Valley oak</name>
    <dbReference type="NCBI Taxonomy" id="97700"/>
    <lineage>
        <taxon>Eukaryota</taxon>
        <taxon>Viridiplantae</taxon>
        <taxon>Streptophyta</taxon>
        <taxon>Embryophyta</taxon>
        <taxon>Tracheophyta</taxon>
        <taxon>Spermatophyta</taxon>
        <taxon>Magnoliopsida</taxon>
        <taxon>eudicotyledons</taxon>
        <taxon>Gunneridae</taxon>
        <taxon>Pentapetalae</taxon>
        <taxon>rosids</taxon>
        <taxon>fabids</taxon>
        <taxon>Fagales</taxon>
        <taxon>Fagaceae</taxon>
        <taxon>Quercus</taxon>
    </lineage>
</organism>
<keyword evidence="3" id="KW-1185">Reference proteome</keyword>
<dbReference type="EMBL" id="LRBV02000009">
    <property type="status" value="NOT_ANNOTATED_CDS"/>
    <property type="molecule type" value="Genomic_DNA"/>
</dbReference>
<dbReference type="InterPro" id="IPR025836">
    <property type="entry name" value="Zn_knuckle_CX2CX4HX4C"/>
</dbReference>
<dbReference type="InterPro" id="IPR040256">
    <property type="entry name" value="At4g02000-like"/>
</dbReference>
<dbReference type="Proteomes" id="UP000594261">
    <property type="component" value="Chromosome 9"/>
</dbReference>
<proteinExistence type="predicted"/>
<reference evidence="2" key="2">
    <citation type="submission" date="2021-01" db="UniProtKB">
        <authorList>
            <consortium name="EnsemblPlants"/>
        </authorList>
    </citation>
    <scope>IDENTIFICATION</scope>
</reference>
<dbReference type="EnsemblPlants" id="QL09p035971:mrna">
    <property type="protein sequence ID" value="QL09p035971:mrna"/>
    <property type="gene ID" value="QL09p035971"/>
</dbReference>
<name>A0A7N2MK19_QUELO</name>
<dbReference type="InParanoid" id="A0A7N2MK19"/>
<protein>
    <recommendedName>
        <fullName evidence="1">Zinc knuckle CX2CX4HX4C domain-containing protein</fullName>
    </recommendedName>
</protein>
<dbReference type="Pfam" id="PF14392">
    <property type="entry name" value="zf-CCHC_4"/>
    <property type="match status" value="1"/>
</dbReference>
<feature type="domain" description="Zinc knuckle CX2CX4HX4C" evidence="1">
    <location>
        <begin position="119"/>
        <end position="166"/>
    </location>
</feature>